<proteinExistence type="predicted"/>
<feature type="non-terminal residue" evidence="1">
    <location>
        <position position="79"/>
    </location>
</feature>
<gene>
    <name evidence="1" type="ORF">QYT958_LOCUS37359</name>
</gene>
<name>A0A822A7C2_9BILA</name>
<organism evidence="1 2">
    <name type="scientific">Rotaria socialis</name>
    <dbReference type="NCBI Taxonomy" id="392032"/>
    <lineage>
        <taxon>Eukaryota</taxon>
        <taxon>Metazoa</taxon>
        <taxon>Spiralia</taxon>
        <taxon>Gnathifera</taxon>
        <taxon>Rotifera</taxon>
        <taxon>Eurotatoria</taxon>
        <taxon>Bdelloidea</taxon>
        <taxon>Philodinida</taxon>
        <taxon>Philodinidae</taxon>
        <taxon>Rotaria</taxon>
    </lineage>
</organism>
<reference evidence="1" key="1">
    <citation type="submission" date="2021-02" db="EMBL/GenBank/DDBJ databases">
        <authorList>
            <person name="Nowell W R."/>
        </authorList>
    </citation>
    <scope>NUCLEOTIDE SEQUENCE</scope>
</reference>
<evidence type="ECO:0000313" key="1">
    <source>
        <dbReference type="EMBL" id="CAF4993428.1"/>
    </source>
</evidence>
<dbReference type="InterPro" id="IPR038799">
    <property type="entry name" value="LEKR1"/>
</dbReference>
<evidence type="ECO:0000313" key="2">
    <source>
        <dbReference type="Proteomes" id="UP000663848"/>
    </source>
</evidence>
<comment type="caution">
    <text evidence="1">The sequence shown here is derived from an EMBL/GenBank/DDBJ whole genome shotgun (WGS) entry which is preliminary data.</text>
</comment>
<dbReference type="EMBL" id="CAJOBR010031016">
    <property type="protein sequence ID" value="CAF4993428.1"/>
    <property type="molecule type" value="Genomic_DNA"/>
</dbReference>
<dbReference type="PANTHER" id="PTHR34251">
    <property type="entry name" value="LEUCINE-, GLUTAMATE- AND LYSINE-RICH PROTEIN 1"/>
    <property type="match status" value="1"/>
</dbReference>
<sequence>MQEQERFERYTPQFPLPTDIASMSRQDTVCQFCGVSYLIHNEIKALEAKCQKLETDLAYYAGMSSREAALEKLLQTERT</sequence>
<protein>
    <submittedName>
        <fullName evidence="1">Uncharacterized protein</fullName>
    </submittedName>
</protein>
<dbReference type="Proteomes" id="UP000663848">
    <property type="component" value="Unassembled WGS sequence"/>
</dbReference>
<dbReference type="PANTHER" id="PTHR34251:SF1">
    <property type="entry name" value="LEUCINE, GLUTAMATE AND LYSINE RICH 1"/>
    <property type="match status" value="1"/>
</dbReference>
<dbReference type="AlphaFoldDB" id="A0A822A7C2"/>
<accession>A0A822A7C2</accession>